<dbReference type="InterPro" id="IPR009799">
    <property type="entry name" value="EthD_dom"/>
</dbReference>
<sequence length="107" mass="11521">MKTNLIKVSVFYPNTEGKRFDMDYYLNKHSVLVSKTLGKALIDVSYDKGIGGGAPGASAPFVAIANLYFNSMEDFGASFGPSVPVFMADMPNYTDIEPVVQVSEVAG</sequence>
<dbReference type="PANTHER" id="PTHR40260:SF2">
    <property type="entry name" value="BLR8190 PROTEIN"/>
    <property type="match status" value="1"/>
</dbReference>
<dbReference type="Pfam" id="PF07110">
    <property type="entry name" value="EthD"/>
    <property type="match status" value="1"/>
</dbReference>
<dbReference type="Proteomes" id="UP001597201">
    <property type="component" value="Unassembled WGS sequence"/>
</dbReference>
<accession>A0ABW3XYH8</accession>
<name>A0ABW3XYH8_9FLAO</name>
<proteinExistence type="predicted"/>
<dbReference type="Gene3D" id="3.30.70.100">
    <property type="match status" value="1"/>
</dbReference>
<dbReference type="PANTHER" id="PTHR40260">
    <property type="entry name" value="BLR8190 PROTEIN"/>
    <property type="match status" value="1"/>
</dbReference>
<evidence type="ECO:0000313" key="2">
    <source>
        <dbReference type="EMBL" id="MFD1314646.1"/>
    </source>
</evidence>
<evidence type="ECO:0000259" key="1">
    <source>
        <dbReference type="Pfam" id="PF07110"/>
    </source>
</evidence>
<reference evidence="3" key="1">
    <citation type="journal article" date="2019" name="Int. J. Syst. Evol. Microbiol.">
        <title>The Global Catalogue of Microorganisms (GCM) 10K type strain sequencing project: providing services to taxonomists for standard genome sequencing and annotation.</title>
        <authorList>
            <consortium name="The Broad Institute Genomics Platform"/>
            <consortium name="The Broad Institute Genome Sequencing Center for Infectious Disease"/>
            <person name="Wu L."/>
            <person name="Ma J."/>
        </authorList>
    </citation>
    <scope>NUCLEOTIDE SEQUENCE [LARGE SCALE GENOMIC DNA]</scope>
    <source>
        <strain evidence="3">CCUG 61485</strain>
    </source>
</reference>
<evidence type="ECO:0000313" key="3">
    <source>
        <dbReference type="Proteomes" id="UP001597201"/>
    </source>
</evidence>
<dbReference type="RefSeq" id="WP_377176454.1">
    <property type="nucleotide sequence ID" value="NZ_JBHTMY010000002.1"/>
</dbReference>
<gene>
    <name evidence="2" type="ORF">ACFQ39_03380</name>
</gene>
<dbReference type="InterPro" id="IPR011008">
    <property type="entry name" value="Dimeric_a/b-barrel"/>
</dbReference>
<comment type="caution">
    <text evidence="2">The sequence shown here is derived from an EMBL/GenBank/DDBJ whole genome shotgun (WGS) entry which is preliminary data.</text>
</comment>
<dbReference type="NCBIfam" id="TIGR02118">
    <property type="entry name" value="EthD family reductase"/>
    <property type="match status" value="1"/>
</dbReference>
<keyword evidence="3" id="KW-1185">Reference proteome</keyword>
<dbReference type="EMBL" id="JBHTMY010000002">
    <property type="protein sequence ID" value="MFD1314646.1"/>
    <property type="molecule type" value="Genomic_DNA"/>
</dbReference>
<protein>
    <submittedName>
        <fullName evidence="2">EthD family reductase</fullName>
    </submittedName>
</protein>
<feature type="domain" description="EthD" evidence="1">
    <location>
        <begin position="22"/>
        <end position="95"/>
    </location>
</feature>
<organism evidence="2 3">
    <name type="scientific">Namhaeicola litoreus</name>
    <dbReference type="NCBI Taxonomy" id="1052145"/>
    <lineage>
        <taxon>Bacteria</taxon>
        <taxon>Pseudomonadati</taxon>
        <taxon>Bacteroidota</taxon>
        <taxon>Flavobacteriia</taxon>
        <taxon>Flavobacteriales</taxon>
        <taxon>Flavobacteriaceae</taxon>
        <taxon>Namhaeicola</taxon>
    </lineage>
</organism>
<dbReference type="SUPFAM" id="SSF54909">
    <property type="entry name" value="Dimeric alpha+beta barrel"/>
    <property type="match status" value="1"/>
</dbReference>